<sequence length="290" mass="30934">MAATLRFRVPSGQRIEFTDLVHGPQSFLSDDIGDFVIRRADGSAAFFFCNAVDDASMGVSQVLRGEDHLSNTPRQLLILAALGLPVPRYGHVSLILGPDGAPLSKRHGAASVREFRERGYRPEALVNYLFRLGHSSPEHALLGLPELARAFDTSHLGRSSAHYDEQQLRVWQKSAVHQLTPEQARGWLAALLPEGIAAASADAFVAAVAPNVVLPEDAAPWVRIVFGGPPVLEPPDEQVVREAGPGFFAAAARAAVAGASDPAAITDAVRTASGRKGAQLYMPLRLALTG</sequence>
<reference evidence="8" key="2">
    <citation type="journal article" date="2014" name="ISME J.">
        <title>Microbial stratification in low pH oxic and suboxic macroscopic growths along an acid mine drainage.</title>
        <authorList>
            <person name="Mendez-Garcia C."/>
            <person name="Mesa V."/>
            <person name="Sprenger R.R."/>
            <person name="Richter M."/>
            <person name="Diez M.S."/>
            <person name="Solano J."/>
            <person name="Bargiela R."/>
            <person name="Golyshina O.V."/>
            <person name="Manteca A."/>
            <person name="Ramos J.L."/>
            <person name="Gallego J.R."/>
            <person name="Llorente I."/>
            <person name="Martins Dos Santos V.A."/>
            <person name="Jensen O.N."/>
            <person name="Pelaez A.I."/>
            <person name="Sanchez J."/>
            <person name="Ferrer M."/>
        </authorList>
    </citation>
    <scope>NUCLEOTIDE SEQUENCE</scope>
</reference>
<keyword evidence="4" id="KW-0067">ATP-binding</keyword>
<proteinExistence type="inferred from homology"/>
<name>T1AT47_9ZZZZ</name>
<dbReference type="InterPro" id="IPR020058">
    <property type="entry name" value="Glu/Gln-tRNA-synth_Ib_cat-dom"/>
</dbReference>
<keyword evidence="2" id="KW-0436">Ligase</keyword>
<dbReference type="Pfam" id="PF00749">
    <property type="entry name" value="tRNA-synt_1c"/>
    <property type="match status" value="1"/>
</dbReference>
<evidence type="ECO:0000256" key="6">
    <source>
        <dbReference type="ARBA" id="ARBA00023146"/>
    </source>
</evidence>
<dbReference type="AlphaFoldDB" id="T1AT47"/>
<keyword evidence="6 8" id="KW-0030">Aminoacyl-tRNA synthetase</keyword>
<accession>T1AT47</accession>
<dbReference type="GO" id="GO:0006424">
    <property type="term" value="P:glutamyl-tRNA aminoacylation"/>
    <property type="evidence" value="ECO:0007669"/>
    <property type="project" value="TreeGrafter"/>
</dbReference>
<dbReference type="GO" id="GO:0004818">
    <property type="term" value="F:glutamate-tRNA ligase activity"/>
    <property type="evidence" value="ECO:0007669"/>
    <property type="project" value="TreeGrafter"/>
</dbReference>
<dbReference type="EMBL" id="AUZX01006397">
    <property type="protein sequence ID" value="EQD63751.1"/>
    <property type="molecule type" value="Genomic_DNA"/>
</dbReference>
<reference evidence="8" key="1">
    <citation type="submission" date="2013-08" db="EMBL/GenBank/DDBJ databases">
        <authorList>
            <person name="Mendez C."/>
            <person name="Richter M."/>
            <person name="Ferrer M."/>
            <person name="Sanchez J."/>
        </authorList>
    </citation>
    <scope>NUCLEOTIDE SEQUENCE</scope>
</reference>
<dbReference type="GO" id="GO:0005524">
    <property type="term" value="F:ATP binding"/>
    <property type="evidence" value="ECO:0007669"/>
    <property type="project" value="UniProtKB-KW"/>
</dbReference>
<keyword evidence="3" id="KW-0547">Nucleotide-binding</keyword>
<evidence type="ECO:0000256" key="3">
    <source>
        <dbReference type="ARBA" id="ARBA00022741"/>
    </source>
</evidence>
<dbReference type="InterPro" id="IPR049940">
    <property type="entry name" value="GluQ/Sye"/>
</dbReference>
<evidence type="ECO:0000256" key="5">
    <source>
        <dbReference type="ARBA" id="ARBA00022917"/>
    </source>
</evidence>
<comment type="caution">
    <text evidence="8">The sequence shown here is derived from an EMBL/GenBank/DDBJ whole genome shotgun (WGS) entry which is preliminary data.</text>
</comment>
<evidence type="ECO:0000256" key="1">
    <source>
        <dbReference type="ARBA" id="ARBA00007894"/>
    </source>
</evidence>
<gene>
    <name evidence="8" type="ORF">B1A_08983</name>
</gene>
<feature type="non-terminal residue" evidence="8">
    <location>
        <position position="290"/>
    </location>
</feature>
<dbReference type="GO" id="GO:0005829">
    <property type="term" value="C:cytosol"/>
    <property type="evidence" value="ECO:0007669"/>
    <property type="project" value="TreeGrafter"/>
</dbReference>
<feature type="domain" description="Glutamyl/glutaminyl-tRNA synthetase class Ib catalytic" evidence="7">
    <location>
        <begin position="3"/>
        <end position="169"/>
    </location>
</feature>
<dbReference type="InterPro" id="IPR014729">
    <property type="entry name" value="Rossmann-like_a/b/a_fold"/>
</dbReference>
<evidence type="ECO:0000256" key="2">
    <source>
        <dbReference type="ARBA" id="ARBA00022598"/>
    </source>
</evidence>
<dbReference type="SUPFAM" id="SSF52374">
    <property type="entry name" value="Nucleotidylyl transferase"/>
    <property type="match status" value="1"/>
</dbReference>
<dbReference type="PANTHER" id="PTHR43311">
    <property type="entry name" value="GLUTAMATE--TRNA LIGASE"/>
    <property type="match status" value="1"/>
</dbReference>
<dbReference type="GO" id="GO:0000049">
    <property type="term" value="F:tRNA binding"/>
    <property type="evidence" value="ECO:0007669"/>
    <property type="project" value="InterPro"/>
</dbReference>
<comment type="similarity">
    <text evidence="1">Belongs to the class-I aminoacyl-tRNA synthetase family. Glutamate--tRNA ligase type 1 subfamily.</text>
</comment>
<dbReference type="SUPFAM" id="SSF48163">
    <property type="entry name" value="An anticodon-binding domain of class I aminoacyl-tRNA synthetases"/>
    <property type="match status" value="1"/>
</dbReference>
<organism evidence="8">
    <name type="scientific">mine drainage metagenome</name>
    <dbReference type="NCBI Taxonomy" id="410659"/>
    <lineage>
        <taxon>unclassified sequences</taxon>
        <taxon>metagenomes</taxon>
        <taxon>ecological metagenomes</taxon>
    </lineage>
</organism>
<dbReference type="InterPro" id="IPR008925">
    <property type="entry name" value="aa_tRNA-synth_I_cd-bd_sf"/>
</dbReference>
<dbReference type="PANTHER" id="PTHR43311:SF2">
    <property type="entry name" value="GLUTAMATE--TRNA LIGASE, MITOCHONDRIAL-RELATED"/>
    <property type="match status" value="1"/>
</dbReference>
<evidence type="ECO:0000259" key="7">
    <source>
        <dbReference type="Pfam" id="PF00749"/>
    </source>
</evidence>
<evidence type="ECO:0000256" key="4">
    <source>
        <dbReference type="ARBA" id="ARBA00022840"/>
    </source>
</evidence>
<evidence type="ECO:0000313" key="8">
    <source>
        <dbReference type="EMBL" id="EQD63751.1"/>
    </source>
</evidence>
<dbReference type="Gene3D" id="3.40.50.620">
    <property type="entry name" value="HUPs"/>
    <property type="match status" value="1"/>
</dbReference>
<keyword evidence="5" id="KW-0648">Protein biosynthesis</keyword>
<protein>
    <submittedName>
        <fullName evidence="8">Glutamyl-tRNA synthetase</fullName>
    </submittedName>
</protein>